<reference evidence="2" key="1">
    <citation type="journal article" date="2019" name="Int. J. Syst. Evol. Microbiol.">
        <title>The Global Catalogue of Microorganisms (GCM) 10K type strain sequencing project: providing services to taxonomists for standard genome sequencing and annotation.</title>
        <authorList>
            <consortium name="The Broad Institute Genomics Platform"/>
            <consortium name="The Broad Institute Genome Sequencing Center for Infectious Disease"/>
            <person name="Wu L."/>
            <person name="Ma J."/>
        </authorList>
    </citation>
    <scope>NUCLEOTIDE SEQUENCE [LARGE SCALE GENOMIC DNA]</scope>
    <source>
        <strain evidence="2">CGMCC 1.12479</strain>
    </source>
</reference>
<dbReference type="RefSeq" id="WP_188444004.1">
    <property type="nucleotide sequence ID" value="NZ_BMFD01000014.1"/>
</dbReference>
<protein>
    <submittedName>
        <fullName evidence="1">Uncharacterized protein</fullName>
    </submittedName>
</protein>
<comment type="caution">
    <text evidence="1">The sequence shown here is derived from an EMBL/GenBank/DDBJ whole genome shotgun (WGS) entry which is preliminary data.</text>
</comment>
<gene>
    <name evidence="1" type="ORF">GCM10010993_30870</name>
</gene>
<sequence>MKYDRWVYSRWLAAAEIKLSLSPKLTKGSYLAMEDLGIEKLYIITPGVEKYTYESNIEVIGLRDFLNEIIR</sequence>
<proteinExistence type="predicted"/>
<dbReference type="Proteomes" id="UP000635885">
    <property type="component" value="Unassembled WGS sequence"/>
</dbReference>
<accession>A0ABQ1N3A7</accession>
<name>A0ABQ1N3A7_9BACT</name>
<evidence type="ECO:0000313" key="2">
    <source>
        <dbReference type="Proteomes" id="UP000635885"/>
    </source>
</evidence>
<evidence type="ECO:0000313" key="1">
    <source>
        <dbReference type="EMBL" id="GGC50147.1"/>
    </source>
</evidence>
<organism evidence="1 2">
    <name type="scientific">Belliella aquatica</name>
    <dbReference type="NCBI Taxonomy" id="1323734"/>
    <lineage>
        <taxon>Bacteria</taxon>
        <taxon>Pseudomonadati</taxon>
        <taxon>Bacteroidota</taxon>
        <taxon>Cytophagia</taxon>
        <taxon>Cytophagales</taxon>
        <taxon>Cyclobacteriaceae</taxon>
        <taxon>Belliella</taxon>
    </lineage>
</organism>
<keyword evidence="2" id="KW-1185">Reference proteome</keyword>
<dbReference type="EMBL" id="BMFD01000014">
    <property type="protein sequence ID" value="GGC50147.1"/>
    <property type="molecule type" value="Genomic_DNA"/>
</dbReference>